<gene>
    <name evidence="2" type="ORF">AWC14_15440</name>
</gene>
<feature type="region of interest" description="Disordered" evidence="1">
    <location>
        <begin position="97"/>
        <end position="117"/>
    </location>
</feature>
<proteinExistence type="predicted"/>
<feature type="compositionally biased region" description="Polar residues" evidence="1">
    <location>
        <begin position="102"/>
        <end position="117"/>
    </location>
</feature>
<protein>
    <submittedName>
        <fullName evidence="2">Uncharacterized protein</fullName>
    </submittedName>
</protein>
<evidence type="ECO:0000313" key="2">
    <source>
        <dbReference type="EMBL" id="ORV97231.1"/>
    </source>
</evidence>
<name>A0A1X1XEA0_9MYCO</name>
<comment type="caution">
    <text evidence="2">The sequence shown here is derived from an EMBL/GenBank/DDBJ whole genome shotgun (WGS) entry which is preliminary data.</text>
</comment>
<dbReference type="EMBL" id="LQPE01000168">
    <property type="protein sequence ID" value="ORV97231.1"/>
    <property type="molecule type" value="Genomic_DNA"/>
</dbReference>
<sequence>MSGELFYTVPAEFVVAGVSTADGLDVGAVHWWGGHVAMTLTLRNGEPFLHPARRGESETRVYLPGQPVELCVFDDTSVDLSGHPRAANWRRWDGQARGWKDASQSADHLTNGRTSGS</sequence>
<accession>A0A1X1XEA0</accession>
<dbReference type="AlphaFoldDB" id="A0A1X1XEA0"/>
<reference evidence="2 3" key="1">
    <citation type="submission" date="2016-01" db="EMBL/GenBank/DDBJ databases">
        <title>The new phylogeny of the genus Mycobacterium.</title>
        <authorList>
            <person name="Tarcisio F."/>
            <person name="Conor M."/>
            <person name="Antonella G."/>
            <person name="Elisabetta G."/>
            <person name="Giulia F.S."/>
            <person name="Sara T."/>
            <person name="Anna F."/>
            <person name="Clotilde B."/>
            <person name="Roberto B."/>
            <person name="Veronica D.S."/>
            <person name="Fabio R."/>
            <person name="Monica P."/>
            <person name="Olivier J."/>
            <person name="Enrico T."/>
            <person name="Nicola S."/>
        </authorList>
    </citation>
    <scope>NUCLEOTIDE SEQUENCE [LARGE SCALE GENOMIC DNA]</scope>
    <source>
        <strain evidence="2 3">DSM 45166</strain>
    </source>
</reference>
<keyword evidence="3" id="KW-1185">Reference proteome</keyword>
<evidence type="ECO:0000256" key="1">
    <source>
        <dbReference type="SAM" id="MobiDB-lite"/>
    </source>
</evidence>
<organism evidence="2 3">
    <name type="scientific">Mycobacterium kyorinense</name>
    <dbReference type="NCBI Taxonomy" id="487514"/>
    <lineage>
        <taxon>Bacteria</taxon>
        <taxon>Bacillati</taxon>
        <taxon>Actinomycetota</taxon>
        <taxon>Actinomycetes</taxon>
        <taxon>Mycobacteriales</taxon>
        <taxon>Mycobacteriaceae</taxon>
        <taxon>Mycobacterium</taxon>
    </lineage>
</organism>
<dbReference type="RefSeq" id="WP_139800122.1">
    <property type="nucleotide sequence ID" value="NZ_LQPE01000168.1"/>
</dbReference>
<evidence type="ECO:0000313" key="3">
    <source>
        <dbReference type="Proteomes" id="UP000193487"/>
    </source>
</evidence>
<dbReference type="OrthoDB" id="4761901at2"/>
<dbReference type="Proteomes" id="UP000193487">
    <property type="component" value="Unassembled WGS sequence"/>
</dbReference>